<dbReference type="AlphaFoldDB" id="A0A852VNZ8"/>
<dbReference type="Pfam" id="PF20408">
    <property type="entry name" value="Abhydrolase_11"/>
    <property type="match status" value="1"/>
</dbReference>
<dbReference type="InterPro" id="IPR046879">
    <property type="entry name" value="KANL3/Tex30_Abhydrolase"/>
</dbReference>
<dbReference type="PANTHER" id="PTHR13136:SF11">
    <property type="entry name" value="TESTIS-EXPRESSED PROTEIN 30"/>
    <property type="match status" value="1"/>
</dbReference>
<dbReference type="Gene3D" id="3.40.50.1820">
    <property type="entry name" value="alpha/beta hydrolase"/>
    <property type="match status" value="1"/>
</dbReference>
<proteinExistence type="predicted"/>
<evidence type="ECO:0000313" key="3">
    <source>
        <dbReference type="Proteomes" id="UP000554054"/>
    </source>
</evidence>
<dbReference type="InterPro" id="IPR029058">
    <property type="entry name" value="AB_hydrolase_fold"/>
</dbReference>
<dbReference type="RefSeq" id="WP_185990359.1">
    <property type="nucleotide sequence ID" value="NZ_JACCAE010000001.1"/>
</dbReference>
<dbReference type="EMBL" id="JACCAE010000001">
    <property type="protein sequence ID" value="NYF97418.1"/>
    <property type="molecule type" value="Genomic_DNA"/>
</dbReference>
<protein>
    <recommendedName>
        <fullName evidence="1">KANL3/Tex30 alpha/beta hydrolase-like domain-containing protein</fullName>
    </recommendedName>
</protein>
<reference evidence="2 3" key="1">
    <citation type="submission" date="2020-07" db="EMBL/GenBank/DDBJ databases">
        <title>Sequencing the genomes of 1000 actinobacteria strains.</title>
        <authorList>
            <person name="Klenk H.-P."/>
        </authorList>
    </citation>
    <scope>NUCLEOTIDE SEQUENCE [LARGE SCALE GENOMIC DNA]</scope>
    <source>
        <strain evidence="2 3">DSM 26154</strain>
    </source>
</reference>
<accession>A0A852VNZ8</accession>
<comment type="caution">
    <text evidence="2">The sequence shown here is derived from an EMBL/GenBank/DDBJ whole genome shotgun (WGS) entry which is preliminary data.</text>
</comment>
<organism evidence="2 3">
    <name type="scientific">Janibacter cremeus</name>
    <dbReference type="NCBI Taxonomy" id="1285192"/>
    <lineage>
        <taxon>Bacteria</taxon>
        <taxon>Bacillati</taxon>
        <taxon>Actinomycetota</taxon>
        <taxon>Actinomycetes</taxon>
        <taxon>Micrococcales</taxon>
        <taxon>Intrasporangiaceae</taxon>
        <taxon>Janibacter</taxon>
    </lineage>
</organism>
<evidence type="ECO:0000313" key="2">
    <source>
        <dbReference type="EMBL" id="NYF97418.1"/>
    </source>
</evidence>
<keyword evidence="3" id="KW-1185">Reference proteome</keyword>
<gene>
    <name evidence="2" type="ORF">BJY20_000810</name>
</gene>
<dbReference type="PANTHER" id="PTHR13136">
    <property type="entry name" value="TESTIS DEVELOPMENT PROTEIN PRTD"/>
    <property type="match status" value="1"/>
</dbReference>
<sequence length="221" mass="22813">MVEERGTSLETTTEQGPARVHLHEARGEPNGSLLLTHGAGGGVGAKDLAAIATELPRAGWTVALVEMPWRVAGKKVAPMPPKLDAAWREIVAAVRCELPGRLVMGGRSAGARVACRLAEELGVDGVLCLSFPLLPAGKPPQKSRIGELVLPVYAGLPVHVVQGKRDPFGGPGHVRRALAGEGVEIDGERVRVDEAPGRHAFTDGAAVAALVCGHAGSPPAG</sequence>
<feature type="domain" description="KANL3/Tex30 alpha/beta hydrolase-like" evidence="1">
    <location>
        <begin position="32"/>
        <end position="180"/>
    </location>
</feature>
<evidence type="ECO:0000259" key="1">
    <source>
        <dbReference type="Pfam" id="PF20408"/>
    </source>
</evidence>
<dbReference type="InterPro" id="IPR026555">
    <property type="entry name" value="NSL3/Tex30"/>
</dbReference>
<dbReference type="Proteomes" id="UP000554054">
    <property type="component" value="Unassembled WGS sequence"/>
</dbReference>
<dbReference type="SUPFAM" id="SSF53474">
    <property type="entry name" value="alpha/beta-Hydrolases"/>
    <property type="match status" value="1"/>
</dbReference>
<name>A0A852VNZ8_9MICO</name>